<proteinExistence type="inferred from homology"/>
<dbReference type="PROSITE" id="PS51257">
    <property type="entry name" value="PROKAR_LIPOPROTEIN"/>
    <property type="match status" value="1"/>
</dbReference>
<keyword evidence="3" id="KW-0813">Transport</keyword>
<feature type="region of interest" description="Disordered" evidence="5">
    <location>
        <begin position="33"/>
        <end position="53"/>
    </location>
</feature>
<evidence type="ECO:0000256" key="4">
    <source>
        <dbReference type="ARBA" id="ARBA00022729"/>
    </source>
</evidence>
<dbReference type="Proteomes" id="UP000230886">
    <property type="component" value="Unassembled WGS sequence"/>
</dbReference>
<dbReference type="RefSeq" id="WP_099697190.1">
    <property type="nucleotide sequence ID" value="NZ_NOVD01000003.1"/>
</dbReference>
<evidence type="ECO:0000256" key="5">
    <source>
        <dbReference type="SAM" id="MobiDB-lite"/>
    </source>
</evidence>
<gene>
    <name evidence="8" type="ORF">CHR55_07225</name>
</gene>
<dbReference type="PROSITE" id="PS50983">
    <property type="entry name" value="FE_B12_PBP"/>
    <property type="match status" value="1"/>
</dbReference>
<dbReference type="EMBL" id="NOVD01000003">
    <property type="protein sequence ID" value="PCK28210.1"/>
    <property type="molecule type" value="Genomic_DNA"/>
</dbReference>
<feature type="signal peptide" evidence="6">
    <location>
        <begin position="1"/>
        <end position="32"/>
    </location>
</feature>
<organism evidence="8 9">
    <name type="scientific">Rhodococcus qingshengii</name>
    <dbReference type="NCBI Taxonomy" id="334542"/>
    <lineage>
        <taxon>Bacteria</taxon>
        <taxon>Bacillati</taxon>
        <taxon>Actinomycetota</taxon>
        <taxon>Actinomycetes</taxon>
        <taxon>Mycobacteriales</taxon>
        <taxon>Nocardiaceae</taxon>
        <taxon>Rhodococcus</taxon>
        <taxon>Rhodococcus erythropolis group</taxon>
    </lineage>
</organism>
<evidence type="ECO:0000256" key="1">
    <source>
        <dbReference type="ARBA" id="ARBA00004196"/>
    </source>
</evidence>
<protein>
    <submittedName>
        <fullName evidence="8">ABC transporter substrate-binding protein</fullName>
    </submittedName>
</protein>
<dbReference type="InterPro" id="IPR002491">
    <property type="entry name" value="ABC_transptr_periplasmic_BD"/>
</dbReference>
<comment type="caution">
    <text evidence="8">The sequence shown here is derived from an EMBL/GenBank/DDBJ whole genome shotgun (WGS) entry which is preliminary data.</text>
</comment>
<name>A0A2A5JF47_RHOSG</name>
<evidence type="ECO:0000313" key="9">
    <source>
        <dbReference type="Proteomes" id="UP000230886"/>
    </source>
</evidence>
<feature type="domain" description="Fe/B12 periplasmic-binding" evidence="7">
    <location>
        <begin position="76"/>
        <end position="361"/>
    </location>
</feature>
<evidence type="ECO:0000256" key="3">
    <source>
        <dbReference type="ARBA" id="ARBA00022448"/>
    </source>
</evidence>
<reference evidence="8 9" key="1">
    <citation type="submission" date="2017-07" db="EMBL/GenBank/DDBJ databases">
        <title>Draft sequence of Rhodococcus enclensis 23b-28.</title>
        <authorList>
            <person name="Besaury L."/>
            <person name="Sancelme M."/>
            <person name="Amato P."/>
            <person name="Lallement A."/>
            <person name="Delort A.-M."/>
        </authorList>
    </citation>
    <scope>NUCLEOTIDE SEQUENCE [LARGE SCALE GENOMIC DNA]</scope>
    <source>
        <strain evidence="8 9">23b-28</strain>
    </source>
</reference>
<dbReference type="AlphaFoldDB" id="A0A2A5JF47"/>
<accession>A0A2A5JF47</accession>
<evidence type="ECO:0000256" key="6">
    <source>
        <dbReference type="SAM" id="SignalP"/>
    </source>
</evidence>
<keyword evidence="4 6" id="KW-0732">Signal</keyword>
<dbReference type="Gene3D" id="3.40.50.1980">
    <property type="entry name" value="Nitrogenase molybdenum iron protein domain"/>
    <property type="match status" value="2"/>
</dbReference>
<dbReference type="Pfam" id="PF01497">
    <property type="entry name" value="Peripla_BP_2"/>
    <property type="match status" value="1"/>
</dbReference>
<sequence length="361" mass="37951">MTVLRTRRSRIIGLIGAALAAALLVSGCSASAEDSKTASTPGSEGNALPAAEGTTTYPLTLESPYGTSILEKRPERVAAIVPNAVDTEMLLALGVKPVLSSSMVKESASQSYLLPYGAEDLDTFEFAMGGTLPVEAIAASEPDLIVAVGWADGLGGLSMGDYYERLSSIAPVVTSPDTKSRMLVPWKESIRVLGETLDLPKAAEKIVADHDRYFAKVRQENPELTGLTATWAIFYGTGNGLQYLSAPDSAPATFLGELGFAENPRAQEFVTQSTVGEELLENIDADFLLIGRSAAGSEEDFDKLTGGKLFQALGAVSSGRWVALPPRTADGGDVLWAITSGGPIGTMWAAEHIVPLISAKL</sequence>
<comment type="similarity">
    <text evidence="2">Belongs to the bacterial solute-binding protein 8 family.</text>
</comment>
<feature type="chain" id="PRO_5012630731" evidence="6">
    <location>
        <begin position="33"/>
        <end position="361"/>
    </location>
</feature>
<evidence type="ECO:0000259" key="7">
    <source>
        <dbReference type="PROSITE" id="PS50983"/>
    </source>
</evidence>
<dbReference type="PANTHER" id="PTHR30532">
    <property type="entry name" value="IRON III DICITRATE-BINDING PERIPLASMIC PROTEIN"/>
    <property type="match status" value="1"/>
</dbReference>
<dbReference type="InterPro" id="IPR051313">
    <property type="entry name" value="Bact_iron-sidero_bind"/>
</dbReference>
<dbReference type="SUPFAM" id="SSF53807">
    <property type="entry name" value="Helical backbone' metal receptor"/>
    <property type="match status" value="1"/>
</dbReference>
<dbReference type="PANTHER" id="PTHR30532:SF24">
    <property type="entry name" value="FERRIC ENTEROBACTIN-BINDING PERIPLASMIC PROTEIN FEPB"/>
    <property type="match status" value="1"/>
</dbReference>
<dbReference type="GO" id="GO:0030288">
    <property type="term" value="C:outer membrane-bounded periplasmic space"/>
    <property type="evidence" value="ECO:0007669"/>
    <property type="project" value="TreeGrafter"/>
</dbReference>
<dbReference type="GO" id="GO:1901678">
    <property type="term" value="P:iron coordination entity transport"/>
    <property type="evidence" value="ECO:0007669"/>
    <property type="project" value="UniProtKB-ARBA"/>
</dbReference>
<evidence type="ECO:0000313" key="8">
    <source>
        <dbReference type="EMBL" id="PCK28210.1"/>
    </source>
</evidence>
<comment type="subcellular location">
    <subcellularLocation>
        <location evidence="1">Cell envelope</location>
    </subcellularLocation>
</comment>
<evidence type="ECO:0000256" key="2">
    <source>
        <dbReference type="ARBA" id="ARBA00008814"/>
    </source>
</evidence>